<sequence length="237" mass="27475">MFKREIYGHRGASGVAFENTISAFQQAVVEGADGIEIDVQLTKDSVPVVIHDRNLSRLASRDRLVDEMNFKSLTRVKLGSLWQRRTKNLYIPTLKEVVHFCEVHKLKLNVELKETVAERPEQVRQIMDLIEPIASSVHISSFHYELIEESIRHNASIETAYLLKKKQVQRMDWSNYEAADVFHFHQKYWTSQIAAYAAQRKYKIRLYGVDGSEKVLQNSPTSIIGWITDYPKRVRQA</sequence>
<dbReference type="SUPFAM" id="SSF51695">
    <property type="entry name" value="PLC-like phosphodiesterases"/>
    <property type="match status" value="1"/>
</dbReference>
<organism evidence="2 3">
    <name type="scientific">Savagea serpentis</name>
    <dbReference type="NCBI Taxonomy" id="2785297"/>
    <lineage>
        <taxon>Bacteria</taxon>
        <taxon>Bacillati</taxon>
        <taxon>Bacillota</taxon>
        <taxon>Bacilli</taxon>
        <taxon>Bacillales</taxon>
        <taxon>Caryophanaceae</taxon>
        <taxon>Savagea</taxon>
    </lineage>
</organism>
<dbReference type="PANTHER" id="PTHR46211:SF1">
    <property type="entry name" value="GLYCEROPHOSPHODIESTER PHOSPHODIESTERASE, CYTOPLASMIC"/>
    <property type="match status" value="1"/>
</dbReference>
<reference evidence="2" key="1">
    <citation type="submission" date="2020-11" db="EMBL/GenBank/DDBJ databases">
        <title>Multidrug resistant novel bacterium Savagea serpentis sp. nov., isolated from the scats of a vine snake (Ahaetulla nasuta).</title>
        <authorList>
            <person name="Venkata Ramana V."/>
            <person name="Vikas Patil S."/>
            <person name="Yogita Lugani V."/>
        </authorList>
    </citation>
    <scope>NUCLEOTIDE SEQUENCE</scope>
    <source>
        <strain evidence="2">SN6</strain>
    </source>
</reference>
<dbReference type="Gene3D" id="3.20.20.190">
    <property type="entry name" value="Phosphatidylinositol (PI) phosphodiesterase"/>
    <property type="match status" value="1"/>
</dbReference>
<feature type="domain" description="GP-PDE" evidence="1">
    <location>
        <begin position="4"/>
        <end position="237"/>
    </location>
</feature>
<dbReference type="PANTHER" id="PTHR46211">
    <property type="entry name" value="GLYCEROPHOSPHORYL DIESTER PHOSPHODIESTERASE"/>
    <property type="match status" value="1"/>
</dbReference>
<dbReference type="GO" id="GO:0006629">
    <property type="term" value="P:lipid metabolic process"/>
    <property type="evidence" value="ECO:0007669"/>
    <property type="project" value="InterPro"/>
</dbReference>
<evidence type="ECO:0000313" key="2">
    <source>
        <dbReference type="EMBL" id="MBF4500272.1"/>
    </source>
</evidence>
<evidence type="ECO:0000259" key="1">
    <source>
        <dbReference type="PROSITE" id="PS51704"/>
    </source>
</evidence>
<name>A0A8J7KBC6_9BACL</name>
<dbReference type="GO" id="GO:0008081">
    <property type="term" value="F:phosphoric diester hydrolase activity"/>
    <property type="evidence" value="ECO:0007669"/>
    <property type="project" value="InterPro"/>
</dbReference>
<keyword evidence="3" id="KW-1185">Reference proteome</keyword>
<dbReference type="RefSeq" id="WP_194561720.1">
    <property type="nucleotide sequence ID" value="NZ_JADKPV010000001.1"/>
</dbReference>
<gene>
    <name evidence="2" type="ORF">IRY55_02755</name>
</gene>
<dbReference type="AlphaFoldDB" id="A0A8J7KBC6"/>
<dbReference type="InterPro" id="IPR017946">
    <property type="entry name" value="PLC-like_Pdiesterase_TIM-brl"/>
</dbReference>
<proteinExistence type="predicted"/>
<dbReference type="Proteomes" id="UP000622653">
    <property type="component" value="Unassembled WGS sequence"/>
</dbReference>
<protein>
    <recommendedName>
        <fullName evidence="1">GP-PDE domain-containing protein</fullName>
    </recommendedName>
</protein>
<dbReference type="Pfam" id="PF03009">
    <property type="entry name" value="GDPD"/>
    <property type="match status" value="1"/>
</dbReference>
<dbReference type="InterPro" id="IPR030395">
    <property type="entry name" value="GP_PDE_dom"/>
</dbReference>
<accession>A0A8J7KBC6</accession>
<dbReference type="PROSITE" id="PS51704">
    <property type="entry name" value="GP_PDE"/>
    <property type="match status" value="1"/>
</dbReference>
<dbReference type="EMBL" id="JADKPV010000001">
    <property type="protein sequence ID" value="MBF4500272.1"/>
    <property type="molecule type" value="Genomic_DNA"/>
</dbReference>
<comment type="caution">
    <text evidence="2">The sequence shown here is derived from an EMBL/GenBank/DDBJ whole genome shotgun (WGS) entry which is preliminary data.</text>
</comment>
<evidence type="ECO:0000313" key="3">
    <source>
        <dbReference type="Proteomes" id="UP000622653"/>
    </source>
</evidence>